<sequence>MESIQYDRFTSSESEIPEHMGPPPSTPNRQDRRIFIMFGVLSLFLLTLTLAVGIKFTQVSMQVSDLMESLDVVSTSIKVLQKGSSTYPELIIPVRGENPHPIVISILLPLHSIIFNTKCVCVSCKGLCEDDWTFFKDKCYFASKLRKSWEDAEKNCVQRNAHLLVVNDAEEQDYISQVIEMGTNFWIGLVEREEGTWSWVDGTDYTKTKHFWDDGQPDNWDVRLNGEDCGQLHSRSQVTHRPWNDADCSLAYKYICEGRPRRHQSHA</sequence>
<dbReference type="CDD" id="cd03590">
    <property type="entry name" value="CLECT_DC-SIGN_like"/>
    <property type="match status" value="1"/>
</dbReference>
<dbReference type="FunCoup" id="A0A3B1IG07">
    <property type="interactions" value="1"/>
</dbReference>
<dbReference type="PANTHER" id="PTHR22803">
    <property type="entry name" value="MANNOSE, PHOSPHOLIPASE, LECTIN RECEPTOR RELATED"/>
    <property type="match status" value="1"/>
</dbReference>
<dbReference type="Bgee" id="ENSAMXG00000039866">
    <property type="expression patterns" value="Expressed in liver and 5 other cell types or tissues"/>
</dbReference>
<feature type="transmembrane region" description="Helical" evidence="4">
    <location>
        <begin position="34"/>
        <end position="54"/>
    </location>
</feature>
<dbReference type="AlphaFoldDB" id="A0A3B1IG07"/>
<evidence type="ECO:0000256" key="1">
    <source>
        <dbReference type="ARBA" id="ARBA00022734"/>
    </source>
</evidence>
<dbReference type="PROSITE" id="PS50041">
    <property type="entry name" value="C_TYPE_LECTIN_2"/>
    <property type="match status" value="1"/>
</dbReference>
<keyword evidence="1" id="KW-0430">Lectin</keyword>
<organism evidence="6 7">
    <name type="scientific">Astyanax mexicanus</name>
    <name type="common">Blind cave fish</name>
    <name type="synonym">Astyanax fasciatus mexicanus</name>
    <dbReference type="NCBI Taxonomy" id="7994"/>
    <lineage>
        <taxon>Eukaryota</taxon>
        <taxon>Metazoa</taxon>
        <taxon>Chordata</taxon>
        <taxon>Craniata</taxon>
        <taxon>Vertebrata</taxon>
        <taxon>Euteleostomi</taxon>
        <taxon>Actinopterygii</taxon>
        <taxon>Neopterygii</taxon>
        <taxon>Teleostei</taxon>
        <taxon>Ostariophysi</taxon>
        <taxon>Characiformes</taxon>
        <taxon>Characoidei</taxon>
        <taxon>Acestrorhamphidae</taxon>
        <taxon>Acestrorhamphinae</taxon>
        <taxon>Astyanax</taxon>
    </lineage>
</organism>
<keyword evidence="2" id="KW-1015">Disulfide bond</keyword>
<dbReference type="InterPro" id="IPR016187">
    <property type="entry name" value="CTDL_fold"/>
</dbReference>
<accession>A0A3B1IG07</accession>
<dbReference type="InterPro" id="IPR001304">
    <property type="entry name" value="C-type_lectin-like"/>
</dbReference>
<dbReference type="InterPro" id="IPR033989">
    <property type="entry name" value="CD209-like_CTLD"/>
</dbReference>
<dbReference type="Pfam" id="PF00059">
    <property type="entry name" value="Lectin_C"/>
    <property type="match status" value="1"/>
</dbReference>
<reference evidence="6" key="4">
    <citation type="submission" date="2025-09" db="UniProtKB">
        <authorList>
            <consortium name="Ensembl"/>
        </authorList>
    </citation>
    <scope>IDENTIFICATION</scope>
</reference>
<evidence type="ECO:0000256" key="3">
    <source>
        <dbReference type="SAM" id="MobiDB-lite"/>
    </source>
</evidence>
<dbReference type="PROSITE" id="PS00615">
    <property type="entry name" value="C_TYPE_LECTIN_1"/>
    <property type="match status" value="1"/>
</dbReference>
<keyword evidence="7" id="KW-1185">Reference proteome</keyword>
<evidence type="ECO:0000256" key="4">
    <source>
        <dbReference type="SAM" id="Phobius"/>
    </source>
</evidence>
<dbReference type="InterPro" id="IPR016186">
    <property type="entry name" value="C-type_lectin-like/link_sf"/>
</dbReference>
<evidence type="ECO:0000256" key="2">
    <source>
        <dbReference type="ARBA" id="ARBA00023157"/>
    </source>
</evidence>
<evidence type="ECO:0000313" key="6">
    <source>
        <dbReference type="Ensembl" id="ENSAMXP00000028847.1"/>
    </source>
</evidence>
<keyword evidence="4" id="KW-1133">Transmembrane helix</keyword>
<keyword evidence="4" id="KW-0812">Transmembrane</keyword>
<dbReference type="SMART" id="SM00034">
    <property type="entry name" value="CLECT"/>
    <property type="match status" value="1"/>
</dbReference>
<dbReference type="GeneTree" id="ENSGT00940000164508"/>
<evidence type="ECO:0000313" key="7">
    <source>
        <dbReference type="Proteomes" id="UP000018467"/>
    </source>
</evidence>
<dbReference type="Proteomes" id="UP000018467">
    <property type="component" value="Unassembled WGS sequence"/>
</dbReference>
<dbReference type="SUPFAM" id="SSF56436">
    <property type="entry name" value="C-type lectin-like"/>
    <property type="match status" value="1"/>
</dbReference>
<dbReference type="GO" id="GO:0030246">
    <property type="term" value="F:carbohydrate binding"/>
    <property type="evidence" value="ECO:0007669"/>
    <property type="project" value="UniProtKB-KW"/>
</dbReference>
<dbReference type="Gene3D" id="3.10.100.10">
    <property type="entry name" value="Mannose-Binding Protein A, subunit A"/>
    <property type="match status" value="1"/>
</dbReference>
<proteinExistence type="predicted"/>
<feature type="domain" description="C-type lectin" evidence="5">
    <location>
        <begin position="135"/>
        <end position="257"/>
    </location>
</feature>
<dbReference type="InterPro" id="IPR050111">
    <property type="entry name" value="C-type_lectin/snaclec_domain"/>
</dbReference>
<dbReference type="InParanoid" id="A0A3B1IG07"/>
<evidence type="ECO:0000259" key="5">
    <source>
        <dbReference type="PROSITE" id="PS50041"/>
    </source>
</evidence>
<keyword evidence="4" id="KW-0472">Membrane</keyword>
<feature type="region of interest" description="Disordered" evidence="3">
    <location>
        <begin position="1"/>
        <end position="28"/>
    </location>
</feature>
<protein>
    <submittedName>
        <fullName evidence="6">Asialoglycoprotein receptor-like 1</fullName>
    </submittedName>
</protein>
<reference evidence="7" key="1">
    <citation type="submission" date="2013-03" db="EMBL/GenBank/DDBJ databases">
        <authorList>
            <person name="Jeffery W."/>
            <person name="Warren W."/>
            <person name="Wilson R.K."/>
        </authorList>
    </citation>
    <scope>NUCLEOTIDE SEQUENCE</scope>
    <source>
        <strain evidence="7">female</strain>
    </source>
</reference>
<dbReference type="InterPro" id="IPR018378">
    <property type="entry name" value="C-type_lectin_CS"/>
</dbReference>
<name>A0A3B1IG07_ASTMX</name>
<reference evidence="7" key="2">
    <citation type="journal article" date="2014" name="Nat. Commun.">
        <title>The cavefish genome reveals candidate genes for eye loss.</title>
        <authorList>
            <person name="McGaugh S.E."/>
            <person name="Gross J.B."/>
            <person name="Aken B."/>
            <person name="Blin M."/>
            <person name="Borowsky R."/>
            <person name="Chalopin D."/>
            <person name="Hinaux H."/>
            <person name="Jeffery W.R."/>
            <person name="Keene A."/>
            <person name="Ma L."/>
            <person name="Minx P."/>
            <person name="Murphy D."/>
            <person name="O'Quin K.E."/>
            <person name="Retaux S."/>
            <person name="Rohner N."/>
            <person name="Searle S.M."/>
            <person name="Stahl B.A."/>
            <person name="Tabin C."/>
            <person name="Volff J.N."/>
            <person name="Yoshizawa M."/>
            <person name="Warren W.C."/>
        </authorList>
    </citation>
    <scope>NUCLEOTIDE SEQUENCE [LARGE SCALE GENOMIC DNA]</scope>
    <source>
        <strain evidence="7">female</strain>
    </source>
</reference>
<dbReference type="Ensembl" id="ENSAMXT00000030745.1">
    <property type="protein sequence ID" value="ENSAMXP00000028847.1"/>
    <property type="gene ID" value="ENSAMXG00000039866.1"/>
</dbReference>
<reference evidence="6" key="3">
    <citation type="submission" date="2025-08" db="UniProtKB">
        <authorList>
            <consortium name="Ensembl"/>
        </authorList>
    </citation>
    <scope>IDENTIFICATION</scope>
</reference>